<dbReference type="InterPro" id="IPR029058">
    <property type="entry name" value="AB_hydrolase_fold"/>
</dbReference>
<comment type="caution">
    <text evidence="4">The sequence shown here is derived from an EMBL/GenBank/DDBJ whole genome shotgun (WGS) entry which is preliminary data.</text>
</comment>
<accession>A0A146FJR8</accession>
<dbReference type="PRINTS" id="PR00111">
    <property type="entry name" value="ABHYDROLASE"/>
</dbReference>
<gene>
    <name evidence="4" type="ORF">RIB2604_02007800</name>
</gene>
<reference evidence="5" key="2">
    <citation type="submission" date="2016-02" db="EMBL/GenBank/DDBJ databases">
        <title>Genome sequencing of Aspergillus luchuensis NBRC 4314.</title>
        <authorList>
            <person name="Yamada O."/>
        </authorList>
    </citation>
    <scope>NUCLEOTIDE SEQUENCE [LARGE SCALE GENOMIC DNA]</scope>
    <source>
        <strain evidence="5">RIB 2604</strain>
    </source>
</reference>
<evidence type="ECO:0000256" key="1">
    <source>
        <dbReference type="ARBA" id="ARBA00022801"/>
    </source>
</evidence>
<dbReference type="Proteomes" id="UP000075230">
    <property type="component" value="Unassembled WGS sequence"/>
</dbReference>
<name>A0A146FJR8_ASPKA</name>
<evidence type="ECO:0000256" key="2">
    <source>
        <dbReference type="ARBA" id="ARBA00038334"/>
    </source>
</evidence>
<dbReference type="AlphaFoldDB" id="A0A146FJR8"/>
<evidence type="ECO:0000313" key="4">
    <source>
        <dbReference type="EMBL" id="GAT26200.1"/>
    </source>
</evidence>
<protein>
    <submittedName>
        <fullName evidence="4">Epoxide hydrolase</fullName>
    </submittedName>
</protein>
<dbReference type="InterPro" id="IPR000639">
    <property type="entry name" value="Epox_hydrolase-like"/>
</dbReference>
<evidence type="ECO:0000259" key="3">
    <source>
        <dbReference type="Pfam" id="PF12697"/>
    </source>
</evidence>
<keyword evidence="1 4" id="KW-0378">Hydrolase</keyword>
<dbReference type="VEuPathDB" id="FungiDB:ASPFODRAFT_32430"/>
<proteinExistence type="inferred from homology"/>
<organism evidence="4 5">
    <name type="scientific">Aspergillus kawachii</name>
    <name type="common">White koji mold</name>
    <name type="synonym">Aspergillus awamori var. kawachi</name>
    <dbReference type="NCBI Taxonomy" id="1069201"/>
    <lineage>
        <taxon>Eukaryota</taxon>
        <taxon>Fungi</taxon>
        <taxon>Dikarya</taxon>
        <taxon>Ascomycota</taxon>
        <taxon>Pezizomycotina</taxon>
        <taxon>Eurotiomycetes</taxon>
        <taxon>Eurotiomycetidae</taxon>
        <taxon>Eurotiales</taxon>
        <taxon>Aspergillaceae</taxon>
        <taxon>Aspergillus</taxon>
        <taxon>Aspergillus subgen. Circumdati</taxon>
    </lineage>
</organism>
<comment type="similarity">
    <text evidence="2">Belongs to the AB hydrolase superfamily. Epoxide hydrolase family.</text>
</comment>
<dbReference type="PANTHER" id="PTHR43329">
    <property type="entry name" value="EPOXIDE HYDROLASE"/>
    <property type="match status" value="1"/>
</dbReference>
<sequence>MTVDKIDVTGDPRVERRSATVNGKTYGYLYSEPESGVYRATIFLLHGFPDLSMGWRYQIPMLISMGLRVVAPDCLGYGRTDAPEEIELYSHKSCANDIKELAIQLDAPEIILGGHDWGAALAYRVALWHPELVTHIFTVCVPYAAPTRKYLALEDMVENIAPHFAYQLQFRSGNLEDVIFSKEDIEKFLSALYGGRTDDRDVAFDAEYGVLLDRMELVRPSPLLSEVVSLFLLASYERREWDVEANVDDIQELEYYATEFSRNGLRGPLNWYRTREINYEEELAILNARITAPLLFIQALKDSALPPHLGKGMTRTVPHLTYKQVNTGHWALWQEPEEVNEIIAWWLKEVVFKSLRMSRL</sequence>
<dbReference type="Gene3D" id="3.40.50.1820">
    <property type="entry name" value="alpha/beta hydrolase"/>
    <property type="match status" value="1"/>
</dbReference>
<dbReference type="EMBL" id="BCWF01000020">
    <property type="protein sequence ID" value="GAT26200.1"/>
    <property type="molecule type" value="Genomic_DNA"/>
</dbReference>
<dbReference type="InterPro" id="IPR000073">
    <property type="entry name" value="AB_hydrolase_1"/>
</dbReference>
<evidence type="ECO:0000313" key="5">
    <source>
        <dbReference type="Proteomes" id="UP000075230"/>
    </source>
</evidence>
<dbReference type="GO" id="GO:0016787">
    <property type="term" value="F:hydrolase activity"/>
    <property type="evidence" value="ECO:0007669"/>
    <property type="project" value="UniProtKB-KW"/>
</dbReference>
<dbReference type="Pfam" id="PF12697">
    <property type="entry name" value="Abhydrolase_6"/>
    <property type="match status" value="1"/>
</dbReference>
<dbReference type="SUPFAM" id="SSF53474">
    <property type="entry name" value="alpha/beta-Hydrolases"/>
    <property type="match status" value="1"/>
</dbReference>
<feature type="domain" description="AB hydrolase-1" evidence="3">
    <location>
        <begin position="42"/>
        <end position="341"/>
    </location>
</feature>
<dbReference type="PRINTS" id="PR00412">
    <property type="entry name" value="EPOXHYDRLASE"/>
</dbReference>
<reference evidence="4 5" key="1">
    <citation type="journal article" date="2016" name="DNA Res.">
        <title>Genome sequence of Aspergillus luchuensis NBRC 4314.</title>
        <authorList>
            <person name="Yamada O."/>
            <person name="Machida M."/>
            <person name="Hosoyama A."/>
            <person name="Goto M."/>
            <person name="Takahashi T."/>
            <person name="Futagami T."/>
            <person name="Yamagata Y."/>
            <person name="Takeuchi M."/>
            <person name="Kobayashi T."/>
            <person name="Koike H."/>
            <person name="Abe K."/>
            <person name="Asai K."/>
            <person name="Arita M."/>
            <person name="Fujita N."/>
            <person name="Fukuda K."/>
            <person name="Higa K."/>
            <person name="Horikawa H."/>
            <person name="Ishikawa T."/>
            <person name="Jinno K."/>
            <person name="Kato Y."/>
            <person name="Kirimura K."/>
            <person name="Mizutani O."/>
            <person name="Nakasone K."/>
            <person name="Sano M."/>
            <person name="Shiraishi Y."/>
            <person name="Tsukahara M."/>
            <person name="Gomi K."/>
        </authorList>
    </citation>
    <scope>NUCLEOTIDE SEQUENCE [LARGE SCALE GENOMIC DNA]</scope>
    <source>
        <strain evidence="4 5">RIB 2604</strain>
    </source>
</reference>